<dbReference type="InterPro" id="IPR017972">
    <property type="entry name" value="Cyt_P450_CS"/>
</dbReference>
<accession>A0A507C506</accession>
<dbReference type="PROSITE" id="PS00086">
    <property type="entry name" value="CYTOCHROME_P450"/>
    <property type="match status" value="1"/>
</dbReference>
<keyword evidence="6" id="KW-0503">Monooxygenase</keyword>
<dbReference type="GO" id="GO:0020037">
    <property type="term" value="F:heme binding"/>
    <property type="evidence" value="ECO:0007669"/>
    <property type="project" value="InterPro"/>
</dbReference>
<reference evidence="7 8" key="1">
    <citation type="journal article" date="2019" name="Sci. Rep.">
        <title>Comparative genomics of chytrid fungi reveal insights into the obligate biotrophic and pathogenic lifestyle of Synchytrium endobioticum.</title>
        <authorList>
            <person name="van de Vossenberg B.T.L.H."/>
            <person name="Warris S."/>
            <person name="Nguyen H.D.T."/>
            <person name="van Gent-Pelzer M.P.E."/>
            <person name="Joly D.L."/>
            <person name="van de Geest H.C."/>
            <person name="Bonants P.J.M."/>
            <person name="Smith D.S."/>
            <person name="Levesque C.A."/>
            <person name="van der Lee T.A.J."/>
        </authorList>
    </citation>
    <scope>NUCLEOTIDE SEQUENCE [LARGE SCALE GENOMIC DNA]</scope>
    <source>
        <strain evidence="7 8">JEL517</strain>
    </source>
</reference>
<evidence type="ECO:0000256" key="2">
    <source>
        <dbReference type="ARBA" id="ARBA00010617"/>
    </source>
</evidence>
<organism evidence="7 8">
    <name type="scientific">Synchytrium microbalum</name>
    <dbReference type="NCBI Taxonomy" id="1806994"/>
    <lineage>
        <taxon>Eukaryota</taxon>
        <taxon>Fungi</taxon>
        <taxon>Fungi incertae sedis</taxon>
        <taxon>Chytridiomycota</taxon>
        <taxon>Chytridiomycota incertae sedis</taxon>
        <taxon>Chytridiomycetes</taxon>
        <taxon>Synchytriales</taxon>
        <taxon>Synchytriaceae</taxon>
        <taxon>Synchytrium</taxon>
    </lineage>
</organism>
<dbReference type="EMBL" id="QEAO01000015">
    <property type="protein sequence ID" value="TPX34199.1"/>
    <property type="molecule type" value="Genomic_DNA"/>
</dbReference>
<dbReference type="RefSeq" id="XP_031024996.1">
    <property type="nucleotide sequence ID" value="XM_031169034.1"/>
</dbReference>
<dbReference type="PANTHER" id="PTHR24305:SF166">
    <property type="entry name" value="CYTOCHROME P450 12A4, MITOCHONDRIAL-RELATED"/>
    <property type="match status" value="1"/>
</dbReference>
<dbReference type="PRINTS" id="PR00463">
    <property type="entry name" value="EP450I"/>
</dbReference>
<dbReference type="PRINTS" id="PR00385">
    <property type="entry name" value="P450"/>
</dbReference>
<dbReference type="Pfam" id="PF00067">
    <property type="entry name" value="p450"/>
    <property type="match status" value="1"/>
</dbReference>
<evidence type="ECO:0000256" key="5">
    <source>
        <dbReference type="PIRSR" id="PIRSR602401-1"/>
    </source>
</evidence>
<comment type="similarity">
    <text evidence="2 6">Belongs to the cytochrome P450 family.</text>
</comment>
<protein>
    <recommendedName>
        <fullName evidence="9">Cytochrome P450</fullName>
    </recommendedName>
</protein>
<evidence type="ECO:0008006" key="9">
    <source>
        <dbReference type="Google" id="ProtNLM"/>
    </source>
</evidence>
<dbReference type="Gene3D" id="1.10.630.10">
    <property type="entry name" value="Cytochrome P450"/>
    <property type="match status" value="1"/>
</dbReference>
<comment type="caution">
    <text evidence="7">The sequence shown here is derived from an EMBL/GenBank/DDBJ whole genome shotgun (WGS) entry which is preliminary data.</text>
</comment>
<dbReference type="GO" id="GO:0016705">
    <property type="term" value="F:oxidoreductase activity, acting on paired donors, with incorporation or reduction of molecular oxygen"/>
    <property type="evidence" value="ECO:0007669"/>
    <property type="project" value="InterPro"/>
</dbReference>
<dbReference type="PANTHER" id="PTHR24305">
    <property type="entry name" value="CYTOCHROME P450"/>
    <property type="match status" value="1"/>
</dbReference>
<dbReference type="STRING" id="1806994.A0A507C506"/>
<name>A0A507C506_9FUNG</name>
<evidence type="ECO:0000256" key="4">
    <source>
        <dbReference type="ARBA" id="ARBA00023004"/>
    </source>
</evidence>
<dbReference type="InterPro" id="IPR036396">
    <property type="entry name" value="Cyt_P450_sf"/>
</dbReference>
<dbReference type="GO" id="GO:0004497">
    <property type="term" value="F:monooxygenase activity"/>
    <property type="evidence" value="ECO:0007669"/>
    <property type="project" value="UniProtKB-KW"/>
</dbReference>
<dbReference type="InterPro" id="IPR001128">
    <property type="entry name" value="Cyt_P450"/>
</dbReference>
<feature type="binding site" description="axial binding residue" evidence="5">
    <location>
        <position position="465"/>
    </location>
    <ligand>
        <name>heme</name>
        <dbReference type="ChEBI" id="CHEBI:30413"/>
    </ligand>
    <ligandPart>
        <name>Fe</name>
        <dbReference type="ChEBI" id="CHEBI:18248"/>
    </ligandPart>
</feature>
<dbReference type="AlphaFoldDB" id="A0A507C506"/>
<keyword evidence="4 5" id="KW-0408">Iron</keyword>
<evidence type="ECO:0000313" key="8">
    <source>
        <dbReference type="Proteomes" id="UP000319731"/>
    </source>
</evidence>
<evidence type="ECO:0000256" key="6">
    <source>
        <dbReference type="RuleBase" id="RU000461"/>
    </source>
</evidence>
<keyword evidence="8" id="KW-1185">Reference proteome</keyword>
<evidence type="ECO:0000313" key="7">
    <source>
        <dbReference type="EMBL" id="TPX34199.1"/>
    </source>
</evidence>
<keyword evidence="6" id="KW-0560">Oxidoreductase</keyword>
<keyword evidence="3 5" id="KW-0479">Metal-binding</keyword>
<proteinExistence type="inferred from homology"/>
<sequence>MEQVRTSVEVVVERMKALPPWALALGGTVLGYALFKTLVGARHPNDAKGDKAYPIIGNFLDMKNIERMFEYQKELARKYGRVSTWNLAGKKFFVISDPEINKRIYQTEMEAFGRGGPMVDVFGEIAGGLIMQDNGDEWREVRKFFDPAFSVVSIKNYSPIVQSSTSKLIKYMESELDNPENRRDGAGIDIQPALHGLTFDIIVNILLGFDPKSVDSGGHSVYVKAWEEGLGHLITRVPFASTFYWKWWKTPAVLKYEKDIKLLQGLVMNRYDEYLNNGVPEDAVDLLAQYIRKLKTDKESIPSYLTSDRENFLRHFMTMVFAGHDTTASSVGWTLAFLAMHPDKLARVRKEIQAVGGKKQLTYETLLTLPYLECCVKEVMRLRPSAPNMGRTPRRDITLEWVDDSGVLRQQFVAKGQEMHTTAYATHMDPRNFENPDEFIPERFENNPTYNMYAYVPFGAGPRKCLGEKLALFETRLGAAEVIRTFDFGIIDNYKPVLIQAPTLRIGNGLKLWFKRL</sequence>
<dbReference type="OrthoDB" id="1470350at2759"/>
<dbReference type="InterPro" id="IPR002401">
    <property type="entry name" value="Cyt_P450_E_grp-I"/>
</dbReference>
<dbReference type="Proteomes" id="UP000319731">
    <property type="component" value="Unassembled WGS sequence"/>
</dbReference>
<evidence type="ECO:0000256" key="1">
    <source>
        <dbReference type="ARBA" id="ARBA00001971"/>
    </source>
</evidence>
<gene>
    <name evidence="7" type="ORF">SmJEL517_g03106</name>
</gene>
<dbReference type="GeneID" id="42004331"/>
<evidence type="ECO:0000256" key="3">
    <source>
        <dbReference type="ARBA" id="ARBA00022723"/>
    </source>
</evidence>
<dbReference type="SUPFAM" id="SSF48264">
    <property type="entry name" value="Cytochrome P450"/>
    <property type="match status" value="1"/>
</dbReference>
<comment type="cofactor">
    <cofactor evidence="1 5">
        <name>heme</name>
        <dbReference type="ChEBI" id="CHEBI:30413"/>
    </cofactor>
</comment>
<dbReference type="GO" id="GO:0005506">
    <property type="term" value="F:iron ion binding"/>
    <property type="evidence" value="ECO:0007669"/>
    <property type="project" value="InterPro"/>
</dbReference>
<dbReference type="InterPro" id="IPR050121">
    <property type="entry name" value="Cytochrome_P450_monoxygenase"/>
</dbReference>
<keyword evidence="5 6" id="KW-0349">Heme</keyword>